<dbReference type="Proteomes" id="UP000017836">
    <property type="component" value="Unassembled WGS sequence"/>
</dbReference>
<dbReference type="Gramene" id="ERM99987">
    <property type="protein sequence ID" value="ERM99987"/>
    <property type="gene ID" value="AMTR_s00110p00135600"/>
</dbReference>
<dbReference type="Pfam" id="PF23121">
    <property type="entry name" value="SPOC_AIPP2"/>
    <property type="match status" value="1"/>
</dbReference>
<evidence type="ECO:0000256" key="2">
    <source>
        <dbReference type="ARBA" id="ARBA00022771"/>
    </source>
</evidence>
<organism evidence="8 9">
    <name type="scientific">Amborella trichopoda</name>
    <dbReference type="NCBI Taxonomy" id="13333"/>
    <lineage>
        <taxon>Eukaryota</taxon>
        <taxon>Viridiplantae</taxon>
        <taxon>Streptophyta</taxon>
        <taxon>Embryophyta</taxon>
        <taxon>Tracheophyta</taxon>
        <taxon>Spermatophyta</taxon>
        <taxon>Magnoliopsida</taxon>
        <taxon>Amborellales</taxon>
        <taxon>Amborellaceae</taxon>
        <taxon>Amborella</taxon>
    </lineage>
</organism>
<evidence type="ECO:0000259" key="7">
    <source>
        <dbReference type="Pfam" id="PF23121"/>
    </source>
</evidence>
<evidence type="ECO:0000256" key="4">
    <source>
        <dbReference type="ARBA" id="ARBA00023015"/>
    </source>
</evidence>
<evidence type="ECO:0000313" key="9">
    <source>
        <dbReference type="Proteomes" id="UP000017836"/>
    </source>
</evidence>
<dbReference type="EMBL" id="KI394965">
    <property type="protein sequence ID" value="ERM99987.1"/>
    <property type="molecule type" value="Genomic_DNA"/>
</dbReference>
<reference evidence="9" key="1">
    <citation type="journal article" date="2013" name="Science">
        <title>The Amborella genome and the evolution of flowering plants.</title>
        <authorList>
            <consortium name="Amborella Genome Project"/>
        </authorList>
    </citation>
    <scope>NUCLEOTIDE SEQUENCE [LARGE SCALE GENOMIC DNA]</scope>
</reference>
<keyword evidence="3" id="KW-0862">Zinc</keyword>
<dbReference type="GO" id="GO:0034244">
    <property type="term" value="P:negative regulation of transcription elongation by RNA polymerase II"/>
    <property type="evidence" value="ECO:0007669"/>
    <property type="project" value="InterPro"/>
</dbReference>
<feature type="domain" description="AIPP2-like SPOC-like" evidence="7">
    <location>
        <begin position="419"/>
        <end position="547"/>
    </location>
</feature>
<dbReference type="GO" id="GO:0008270">
    <property type="term" value="F:zinc ion binding"/>
    <property type="evidence" value="ECO:0007669"/>
    <property type="project" value="UniProtKB-KW"/>
</dbReference>
<feature type="compositionally biased region" description="Basic and acidic residues" evidence="6">
    <location>
        <begin position="896"/>
        <end position="905"/>
    </location>
</feature>
<evidence type="ECO:0000256" key="5">
    <source>
        <dbReference type="ARBA" id="ARBA00023163"/>
    </source>
</evidence>
<feature type="region of interest" description="Disordered" evidence="6">
    <location>
        <begin position="886"/>
        <end position="905"/>
    </location>
</feature>
<keyword evidence="2" id="KW-0863">Zinc-finger</keyword>
<dbReference type="InterPro" id="IPR049914">
    <property type="entry name" value="PHD1-3/5-6"/>
</dbReference>
<gene>
    <name evidence="8" type="ORF">AMTR_s00110p00135600</name>
</gene>
<dbReference type="HOGENOM" id="CLU_315769_0_0_1"/>
<feature type="region of interest" description="Disordered" evidence="6">
    <location>
        <begin position="240"/>
        <end position="273"/>
    </location>
</feature>
<dbReference type="PANTHER" id="PTHR33304:SF36">
    <property type="entry name" value="GB|AAF26970.1-RELATED"/>
    <property type="match status" value="1"/>
</dbReference>
<feature type="region of interest" description="Disordered" evidence="6">
    <location>
        <begin position="21"/>
        <end position="84"/>
    </location>
</feature>
<keyword evidence="5" id="KW-0804">Transcription</keyword>
<proteinExistence type="predicted"/>
<evidence type="ECO:0000256" key="3">
    <source>
        <dbReference type="ARBA" id="ARBA00022833"/>
    </source>
</evidence>
<feature type="compositionally biased region" description="Polar residues" evidence="6">
    <location>
        <begin position="50"/>
        <end position="68"/>
    </location>
</feature>
<protein>
    <recommendedName>
        <fullName evidence="7">AIPP2-like SPOC-like domain-containing protein</fullName>
    </recommendedName>
</protein>
<evidence type="ECO:0000256" key="6">
    <source>
        <dbReference type="SAM" id="MobiDB-lite"/>
    </source>
</evidence>
<evidence type="ECO:0000256" key="1">
    <source>
        <dbReference type="ARBA" id="ARBA00022723"/>
    </source>
</evidence>
<keyword evidence="9" id="KW-1185">Reference proteome</keyword>
<accession>W1NWH7</accession>
<dbReference type="eggNOG" id="ENOG502S3VM">
    <property type="taxonomic scope" value="Eukaryota"/>
</dbReference>
<dbReference type="STRING" id="13333.W1NWH7"/>
<dbReference type="AlphaFoldDB" id="W1NWH7"/>
<name>W1NWH7_AMBTC</name>
<dbReference type="InterPro" id="IPR056280">
    <property type="entry name" value="AIPP2-like_SPOC"/>
</dbReference>
<dbReference type="GO" id="GO:0140566">
    <property type="term" value="F:histone reader activity"/>
    <property type="evidence" value="ECO:0007669"/>
    <property type="project" value="InterPro"/>
</dbReference>
<keyword evidence="1" id="KW-0479">Metal-binding</keyword>
<feature type="compositionally biased region" description="Polar residues" evidence="6">
    <location>
        <begin position="30"/>
        <end position="40"/>
    </location>
</feature>
<keyword evidence="4" id="KW-0805">Transcription regulation</keyword>
<evidence type="ECO:0000313" key="8">
    <source>
        <dbReference type="EMBL" id="ERM99987.1"/>
    </source>
</evidence>
<sequence length="925" mass="104107">MRVQLNSLPKDWVCEECCSKPEPPFKRNTVVKQCPSNSLQKDGDGHDSAKFSSQGRISSSKDATPESYSSKKKGVRLMPDDKKLKTPVKKNLSLNINDIQQPAMINLQKEGTIPPKVSPNLKLTGSSLSKSSKVKFIPLPEVASHPTRMRSTAKVISREKKFGSSIPQSPAVNKGPSILTSPSTLDCQSPLNVDGPRKLLQKGIPCMNSRLPIRPKPDEAPFLLSYKKPLRNHRTVAVKSCPPSQSKRGSIMKKLDPSVSAKSDHQLRTGSKRVTFEPGVANHSRERTGVNCLRTDKTSVSVPVQSTPQLEARRSDVRLKLGLPSNEEINRKVDPDPGDEAATQNPVRVEESVLESEYFSGGTVLVPPIKRTSVLKDGGFFPETQFKEAAHGEMVILPSYVPKIPEETSRNFPVRNALWKGSFNISCASFLHICKGIQAHPSKEVASKAYEFSKTLPYHVPFKLVSRDNVWPKSFIETPPTDRDIALYFFPGEFDRTEYVYLLEYIVGQDLAMSYCTNGAELLVFSSKQLPLDCQNLSMHMYLWGLYRPIKVEKTASNHDDTRRSIYSAKGPCSASGSMTEIVEMEIDMERGVELGSIDIVVPKPTIRASGFKSSESGRAHWHNMKAEMPLELDRTPKFSALSFWKQKENMNITHSEQACRFAELVMTQKIQKTLTDEDPDLPPGFSEPIMAKPNKQSVANEAEKNLRWRSPRVSMFSDCPNLLEKRPELPIPVPDFPEKDPPISVSVLQEKTMEDLSQVLNHSPVHKLSEENEGKENGYKNSVRESYQGLSENNCRLDATQLLPLFPEAVEEHTPKVDIRKLDFDLELGIGRKPPKMLEINWEPPDLSLFPNQNGSEESEDIYYQVRREERESADVLNSNRKEREGIHFLGSKNPEGRDERERVAPFRINRREGCKNSSLYFRL</sequence>
<dbReference type="PANTHER" id="PTHR33304">
    <property type="match status" value="1"/>
</dbReference>